<reference evidence="2 3" key="1">
    <citation type="submission" date="2018-05" db="EMBL/GenBank/DDBJ databases">
        <title>Draft genome sequence of Scytalidium lignicola DSM 105466, a ubiquitous saprotrophic fungus.</title>
        <authorList>
            <person name="Buettner E."/>
            <person name="Gebauer A.M."/>
            <person name="Hofrichter M."/>
            <person name="Liers C."/>
            <person name="Kellner H."/>
        </authorList>
    </citation>
    <scope>NUCLEOTIDE SEQUENCE [LARGE SCALE GENOMIC DNA]</scope>
    <source>
        <strain evidence="2 3">DSM 105466</strain>
    </source>
</reference>
<feature type="domain" description="Tc1-like transposase DDE" evidence="1">
    <location>
        <begin position="116"/>
        <end position="207"/>
    </location>
</feature>
<dbReference type="InterPro" id="IPR038717">
    <property type="entry name" value="Tc1-like_DDE_dom"/>
</dbReference>
<protein>
    <recommendedName>
        <fullName evidence="1">Tc1-like transposase DDE domain-containing protein</fullName>
    </recommendedName>
</protein>
<dbReference type="OrthoDB" id="3511406at2759"/>
<keyword evidence="3" id="KW-1185">Reference proteome</keyword>
<name>A0A3E2GVA9_SCYLI</name>
<dbReference type="EMBL" id="NCSJ02000374">
    <property type="protein sequence ID" value="RFU25018.1"/>
    <property type="molecule type" value="Genomic_DNA"/>
</dbReference>
<dbReference type="GO" id="GO:0003676">
    <property type="term" value="F:nucleic acid binding"/>
    <property type="evidence" value="ECO:0007669"/>
    <property type="project" value="InterPro"/>
</dbReference>
<dbReference type="AlphaFoldDB" id="A0A3E2GVA9"/>
<dbReference type="STRING" id="5539.A0A3E2GVA9"/>
<feature type="non-terminal residue" evidence="2">
    <location>
        <position position="1"/>
    </location>
</feature>
<dbReference type="Gene3D" id="3.30.420.10">
    <property type="entry name" value="Ribonuclease H-like superfamily/Ribonuclease H"/>
    <property type="match status" value="1"/>
</dbReference>
<gene>
    <name evidence="2" type="ORF">B7463_g11323</name>
</gene>
<dbReference type="Proteomes" id="UP000258309">
    <property type="component" value="Unassembled WGS sequence"/>
</dbReference>
<feature type="non-terminal residue" evidence="2">
    <location>
        <position position="247"/>
    </location>
</feature>
<proteinExistence type="predicted"/>
<dbReference type="InterPro" id="IPR036397">
    <property type="entry name" value="RNaseH_sf"/>
</dbReference>
<dbReference type="Pfam" id="PF13358">
    <property type="entry name" value="DDE_3"/>
    <property type="match status" value="1"/>
</dbReference>
<evidence type="ECO:0000259" key="1">
    <source>
        <dbReference type="Pfam" id="PF13358"/>
    </source>
</evidence>
<evidence type="ECO:0000313" key="3">
    <source>
        <dbReference type="Proteomes" id="UP000258309"/>
    </source>
</evidence>
<evidence type="ECO:0000313" key="2">
    <source>
        <dbReference type="EMBL" id="RFU25018.1"/>
    </source>
</evidence>
<organism evidence="2 3">
    <name type="scientific">Scytalidium lignicola</name>
    <name type="common">Hyphomycete</name>
    <dbReference type="NCBI Taxonomy" id="5539"/>
    <lineage>
        <taxon>Eukaryota</taxon>
        <taxon>Fungi</taxon>
        <taxon>Dikarya</taxon>
        <taxon>Ascomycota</taxon>
        <taxon>Pezizomycotina</taxon>
        <taxon>Leotiomycetes</taxon>
        <taxon>Leotiomycetes incertae sedis</taxon>
        <taxon>Scytalidium</taxon>
    </lineage>
</organism>
<comment type="caution">
    <text evidence="2">The sequence shown here is derived from an EMBL/GenBank/DDBJ whole genome shotgun (WGS) entry which is preliminary data.</text>
</comment>
<accession>A0A3E2GVA9</accession>
<sequence length="247" mass="28742">MEPTTPPNPMPEHELGYEILTKHKEAIRQLRFLANWGPSQLAKVYRIGRSTVNRILKYTAPERIRPIRIGKPRLLTQQAVLDIINYICLSYEHRCLDYFQLKAELHLECSAQTIERHYLNQILEPAIEVILEDFRVVTSELGYTPIFMEDGNSAHGHKSITNPCAIFREKHGIQLLNHPSTSPDLNPIEKCWRAIKQSLHRRKIQPTNEIEMANAIIEEWNALDQEWINGLIIDQKHWIWEVVACQG</sequence>